<protein>
    <submittedName>
        <fullName evidence="1">Uncharacterized protein</fullName>
    </submittedName>
</protein>
<dbReference type="Proteomes" id="UP001251528">
    <property type="component" value="Unassembled WGS sequence"/>
</dbReference>
<comment type="caution">
    <text evidence="1">The sequence shown here is derived from an EMBL/GenBank/DDBJ whole genome shotgun (WGS) entry which is preliminary data.</text>
</comment>
<dbReference type="EMBL" id="JASWJB010000008">
    <property type="protein sequence ID" value="KAK2616172.1"/>
    <property type="molecule type" value="Genomic_DNA"/>
</dbReference>
<accession>A0AAJ0CY49</accession>
<evidence type="ECO:0000313" key="1">
    <source>
        <dbReference type="EMBL" id="KAK2616172.1"/>
    </source>
</evidence>
<evidence type="ECO:0000313" key="2">
    <source>
        <dbReference type="Proteomes" id="UP001251528"/>
    </source>
</evidence>
<proteinExistence type="predicted"/>
<dbReference type="AlphaFoldDB" id="A0AAJ0CY49"/>
<gene>
    <name evidence="1" type="ORF">QQS21_000804</name>
</gene>
<organism evidence="1 2">
    <name type="scientific">Conoideocrella luteorostrata</name>
    <dbReference type="NCBI Taxonomy" id="1105319"/>
    <lineage>
        <taxon>Eukaryota</taxon>
        <taxon>Fungi</taxon>
        <taxon>Dikarya</taxon>
        <taxon>Ascomycota</taxon>
        <taxon>Pezizomycotina</taxon>
        <taxon>Sordariomycetes</taxon>
        <taxon>Hypocreomycetidae</taxon>
        <taxon>Hypocreales</taxon>
        <taxon>Clavicipitaceae</taxon>
        <taxon>Conoideocrella</taxon>
    </lineage>
</organism>
<reference evidence="1" key="1">
    <citation type="submission" date="2023-06" db="EMBL/GenBank/DDBJ databases">
        <title>Conoideocrella luteorostrata (Hypocreales: Clavicipitaceae), a potential biocontrol fungus for elongate hemlock scale in United States Christmas tree production areas.</title>
        <authorList>
            <person name="Barrett H."/>
            <person name="Lovett B."/>
            <person name="Macias A.M."/>
            <person name="Stajich J.E."/>
            <person name="Kasson M.T."/>
        </authorList>
    </citation>
    <scope>NUCLEOTIDE SEQUENCE</scope>
    <source>
        <strain evidence="1">ARSEF 14590</strain>
    </source>
</reference>
<sequence>MSCVSSAESTSQIKSLELRETRVRPKLCKQKKLALTLLAEWRRSTRPTGTSHQKWDKKVRSEYKDYKHYGKVHNLSYEAYNKYESQLGNTTEQRLTCASLAIQSAEDAFREAEARYSFMTSYSHAFPPVGIEGHINAFKTAAEMGLDAIDCFKRMVGAVKS</sequence>
<name>A0AAJ0CY49_9HYPO</name>
<keyword evidence="2" id="KW-1185">Reference proteome</keyword>